<dbReference type="SUPFAM" id="SSF46689">
    <property type="entry name" value="Homeodomain-like"/>
    <property type="match status" value="1"/>
</dbReference>
<dbReference type="Pfam" id="PF21597">
    <property type="entry name" value="TetR_C_43"/>
    <property type="match status" value="1"/>
</dbReference>
<dbReference type="PANTHER" id="PTHR30055:SF234">
    <property type="entry name" value="HTH-TYPE TRANSCRIPTIONAL REGULATOR BETI"/>
    <property type="match status" value="1"/>
</dbReference>
<evidence type="ECO:0000256" key="3">
    <source>
        <dbReference type="ARBA" id="ARBA00023163"/>
    </source>
</evidence>
<evidence type="ECO:0000256" key="1">
    <source>
        <dbReference type="ARBA" id="ARBA00023015"/>
    </source>
</evidence>
<name>A0ABU2CWI7_9MICO</name>
<evidence type="ECO:0000256" key="2">
    <source>
        <dbReference type="ARBA" id="ARBA00023125"/>
    </source>
</evidence>
<dbReference type="PANTHER" id="PTHR30055">
    <property type="entry name" value="HTH-TYPE TRANSCRIPTIONAL REGULATOR RUTR"/>
    <property type="match status" value="1"/>
</dbReference>
<proteinExistence type="predicted"/>
<dbReference type="Pfam" id="PF00440">
    <property type="entry name" value="TetR_N"/>
    <property type="match status" value="1"/>
</dbReference>
<feature type="compositionally biased region" description="Basic and acidic residues" evidence="5">
    <location>
        <begin position="22"/>
        <end position="32"/>
    </location>
</feature>
<dbReference type="PRINTS" id="PR00455">
    <property type="entry name" value="HTHTETR"/>
</dbReference>
<dbReference type="InterPro" id="IPR049445">
    <property type="entry name" value="TetR_SbtR-like_C"/>
</dbReference>
<dbReference type="Proteomes" id="UP001183585">
    <property type="component" value="Unassembled WGS sequence"/>
</dbReference>
<dbReference type="InterPro" id="IPR023772">
    <property type="entry name" value="DNA-bd_HTH_TetR-type_CS"/>
</dbReference>
<dbReference type="EMBL" id="JAVDYE010000001">
    <property type="protein sequence ID" value="MDR7385719.1"/>
    <property type="molecule type" value="Genomic_DNA"/>
</dbReference>
<dbReference type="InterPro" id="IPR036271">
    <property type="entry name" value="Tet_transcr_reg_TetR-rel_C_sf"/>
</dbReference>
<reference evidence="7 8" key="1">
    <citation type="submission" date="2023-07" db="EMBL/GenBank/DDBJ databases">
        <title>Sequencing the genomes of 1000 actinobacteria strains.</title>
        <authorList>
            <person name="Klenk H.-P."/>
        </authorList>
    </citation>
    <scope>NUCLEOTIDE SEQUENCE [LARGE SCALE GENOMIC DNA]</scope>
    <source>
        <strain evidence="7 8">DSM 45554</strain>
    </source>
</reference>
<keyword evidence="1" id="KW-0805">Transcription regulation</keyword>
<keyword evidence="2 4" id="KW-0238">DNA-binding</keyword>
<comment type="caution">
    <text evidence="7">The sequence shown here is derived from an EMBL/GenBank/DDBJ whole genome shotgun (WGS) entry which is preliminary data.</text>
</comment>
<dbReference type="PROSITE" id="PS50977">
    <property type="entry name" value="HTH_TETR_2"/>
    <property type="match status" value="1"/>
</dbReference>
<sequence length="226" mass="24867">MEQPVRFGEARASTEQPSVPHSTHELRSDARDNRDRILQVARKVFAEEGIDVSMRELARRAEVGPATLYRRFPTKEALVTEAFREQMATCTAIVDDGLADPDPWHGLSGAIEQVCVMHAQDRGFTAAFVSAFPQAVDFAQERTRALRSLAELIRRAKESGGLRRDVVLDDIVALIMANSGLRATSRQSAVAASRRFVALQLRSIGARPDDGPLPPAVRLPLMAAIR</sequence>
<organism evidence="7 8">
    <name type="scientific">Promicromonospora iranensis</name>
    <dbReference type="NCBI Taxonomy" id="1105144"/>
    <lineage>
        <taxon>Bacteria</taxon>
        <taxon>Bacillati</taxon>
        <taxon>Actinomycetota</taxon>
        <taxon>Actinomycetes</taxon>
        <taxon>Micrococcales</taxon>
        <taxon>Promicromonosporaceae</taxon>
        <taxon>Promicromonospora</taxon>
    </lineage>
</organism>
<accession>A0ABU2CWI7</accession>
<feature type="DNA-binding region" description="H-T-H motif" evidence="4">
    <location>
        <begin position="53"/>
        <end position="72"/>
    </location>
</feature>
<feature type="region of interest" description="Disordered" evidence="5">
    <location>
        <begin position="1"/>
        <end position="32"/>
    </location>
</feature>
<feature type="domain" description="HTH tetR-type" evidence="6">
    <location>
        <begin position="31"/>
        <end position="90"/>
    </location>
</feature>
<dbReference type="InterPro" id="IPR050109">
    <property type="entry name" value="HTH-type_TetR-like_transc_reg"/>
</dbReference>
<evidence type="ECO:0000313" key="7">
    <source>
        <dbReference type="EMBL" id="MDR7385719.1"/>
    </source>
</evidence>
<dbReference type="PROSITE" id="PS01081">
    <property type="entry name" value="HTH_TETR_1"/>
    <property type="match status" value="1"/>
</dbReference>
<keyword evidence="3" id="KW-0804">Transcription</keyword>
<evidence type="ECO:0000256" key="5">
    <source>
        <dbReference type="SAM" id="MobiDB-lite"/>
    </source>
</evidence>
<keyword evidence="8" id="KW-1185">Reference proteome</keyword>
<dbReference type="SUPFAM" id="SSF48498">
    <property type="entry name" value="Tetracyclin repressor-like, C-terminal domain"/>
    <property type="match status" value="1"/>
</dbReference>
<dbReference type="InterPro" id="IPR009057">
    <property type="entry name" value="Homeodomain-like_sf"/>
</dbReference>
<dbReference type="RefSeq" id="WP_274996672.1">
    <property type="nucleotide sequence ID" value="NZ_JAJQQP010000013.1"/>
</dbReference>
<dbReference type="Gene3D" id="1.10.357.10">
    <property type="entry name" value="Tetracycline Repressor, domain 2"/>
    <property type="match status" value="1"/>
</dbReference>
<evidence type="ECO:0000313" key="8">
    <source>
        <dbReference type="Proteomes" id="UP001183585"/>
    </source>
</evidence>
<protein>
    <submittedName>
        <fullName evidence="7">AcrR family transcriptional regulator</fullName>
    </submittedName>
</protein>
<dbReference type="InterPro" id="IPR001647">
    <property type="entry name" value="HTH_TetR"/>
</dbReference>
<gene>
    <name evidence="7" type="ORF">J2S48_005234</name>
</gene>
<evidence type="ECO:0000256" key="4">
    <source>
        <dbReference type="PROSITE-ProRule" id="PRU00335"/>
    </source>
</evidence>
<evidence type="ECO:0000259" key="6">
    <source>
        <dbReference type="PROSITE" id="PS50977"/>
    </source>
</evidence>